<dbReference type="Proteomes" id="UP000054538">
    <property type="component" value="Unassembled WGS sequence"/>
</dbReference>
<keyword evidence="1" id="KW-0812">Transmembrane</keyword>
<reference evidence="3" key="2">
    <citation type="submission" date="2015-01" db="EMBL/GenBank/DDBJ databases">
        <title>Evolutionary Origins and Diversification of the Mycorrhizal Mutualists.</title>
        <authorList>
            <consortium name="DOE Joint Genome Institute"/>
            <consortium name="Mycorrhizal Genomics Consortium"/>
            <person name="Kohler A."/>
            <person name="Kuo A."/>
            <person name="Nagy L.G."/>
            <person name="Floudas D."/>
            <person name="Copeland A."/>
            <person name="Barry K.W."/>
            <person name="Cichocki N."/>
            <person name="Veneault-Fourrey C."/>
            <person name="LaButti K."/>
            <person name="Lindquist E.A."/>
            <person name="Lipzen A."/>
            <person name="Lundell T."/>
            <person name="Morin E."/>
            <person name="Murat C."/>
            <person name="Riley R."/>
            <person name="Ohm R."/>
            <person name="Sun H."/>
            <person name="Tunlid A."/>
            <person name="Henrissat B."/>
            <person name="Grigoriev I.V."/>
            <person name="Hibbett D.S."/>
            <person name="Martin F."/>
        </authorList>
    </citation>
    <scope>NUCLEOTIDE SEQUENCE [LARGE SCALE GENOMIC DNA]</scope>
    <source>
        <strain evidence="3">Ve08.2h10</strain>
    </source>
</reference>
<keyword evidence="1" id="KW-0472">Membrane</keyword>
<protein>
    <submittedName>
        <fullName evidence="2">Uncharacterized protein</fullName>
    </submittedName>
</protein>
<dbReference type="HOGENOM" id="CLU_2543251_0_0_1"/>
<dbReference type="EMBL" id="KN825051">
    <property type="protein sequence ID" value="KIK95287.1"/>
    <property type="molecule type" value="Genomic_DNA"/>
</dbReference>
<evidence type="ECO:0000313" key="3">
    <source>
        <dbReference type="Proteomes" id="UP000054538"/>
    </source>
</evidence>
<evidence type="ECO:0000256" key="1">
    <source>
        <dbReference type="SAM" id="Phobius"/>
    </source>
</evidence>
<evidence type="ECO:0000313" key="2">
    <source>
        <dbReference type="EMBL" id="KIK95287.1"/>
    </source>
</evidence>
<reference evidence="2 3" key="1">
    <citation type="submission" date="2014-04" db="EMBL/GenBank/DDBJ databases">
        <authorList>
            <consortium name="DOE Joint Genome Institute"/>
            <person name="Kuo A."/>
            <person name="Kohler A."/>
            <person name="Jargeat P."/>
            <person name="Nagy L.G."/>
            <person name="Floudas D."/>
            <person name="Copeland A."/>
            <person name="Barry K.W."/>
            <person name="Cichocki N."/>
            <person name="Veneault-Fourrey C."/>
            <person name="LaButti K."/>
            <person name="Lindquist E.A."/>
            <person name="Lipzen A."/>
            <person name="Lundell T."/>
            <person name="Morin E."/>
            <person name="Murat C."/>
            <person name="Sun H."/>
            <person name="Tunlid A."/>
            <person name="Henrissat B."/>
            <person name="Grigoriev I.V."/>
            <person name="Hibbett D.S."/>
            <person name="Martin F."/>
            <person name="Nordberg H.P."/>
            <person name="Cantor M.N."/>
            <person name="Hua S.X."/>
        </authorList>
    </citation>
    <scope>NUCLEOTIDE SEQUENCE [LARGE SCALE GENOMIC DNA]</scope>
    <source>
        <strain evidence="2 3">Ve08.2h10</strain>
    </source>
</reference>
<keyword evidence="3" id="KW-1185">Reference proteome</keyword>
<proteinExistence type="predicted"/>
<dbReference type="InParanoid" id="A0A0D0DDD7"/>
<organism evidence="2 3">
    <name type="scientific">Paxillus rubicundulus Ve08.2h10</name>
    <dbReference type="NCBI Taxonomy" id="930991"/>
    <lineage>
        <taxon>Eukaryota</taxon>
        <taxon>Fungi</taxon>
        <taxon>Dikarya</taxon>
        <taxon>Basidiomycota</taxon>
        <taxon>Agaricomycotina</taxon>
        <taxon>Agaricomycetes</taxon>
        <taxon>Agaricomycetidae</taxon>
        <taxon>Boletales</taxon>
        <taxon>Paxilineae</taxon>
        <taxon>Paxillaceae</taxon>
        <taxon>Paxillus</taxon>
    </lineage>
</organism>
<name>A0A0D0DDD7_9AGAM</name>
<dbReference type="AlphaFoldDB" id="A0A0D0DDD7"/>
<feature type="transmembrane region" description="Helical" evidence="1">
    <location>
        <begin position="41"/>
        <end position="62"/>
    </location>
</feature>
<accession>A0A0D0DDD7</accession>
<gene>
    <name evidence="2" type="ORF">PAXRUDRAFT_393938</name>
</gene>
<sequence length="83" mass="9392">MSRHLVYNGTSLEADQFAIINTSPRLAHFKAPDDSRPLSPIGYLVVAFQIMGGVPQVTFANLGNWYRIFRSTCLFREHHGTVR</sequence>
<keyword evidence="1" id="KW-1133">Transmembrane helix</keyword>